<feature type="transmembrane region" description="Helical" evidence="1">
    <location>
        <begin position="68"/>
        <end position="96"/>
    </location>
</feature>
<comment type="caution">
    <text evidence="2">The sequence shown here is derived from an EMBL/GenBank/DDBJ whole genome shotgun (WGS) entry which is preliminary data.</text>
</comment>
<dbReference type="EMBL" id="SOAW01000001">
    <property type="protein sequence ID" value="TDT32924.1"/>
    <property type="molecule type" value="Genomic_DNA"/>
</dbReference>
<dbReference type="InterPro" id="IPR008407">
    <property type="entry name" value="Brnchd-chn_aa_trnsp_AzlD"/>
</dbReference>
<keyword evidence="1" id="KW-0812">Transmembrane</keyword>
<feature type="transmembrane region" description="Helical" evidence="1">
    <location>
        <begin position="37"/>
        <end position="56"/>
    </location>
</feature>
<dbReference type="AlphaFoldDB" id="A0A4R7J6Q0"/>
<evidence type="ECO:0000313" key="2">
    <source>
        <dbReference type="EMBL" id="TDT32924.1"/>
    </source>
</evidence>
<protein>
    <submittedName>
        <fullName evidence="2">Branched-subunit amino acid transport protein AzlD</fullName>
    </submittedName>
</protein>
<dbReference type="Proteomes" id="UP000295371">
    <property type="component" value="Unassembled WGS sequence"/>
</dbReference>
<gene>
    <name evidence="2" type="ORF">CLV29_0515</name>
</gene>
<proteinExistence type="predicted"/>
<dbReference type="RefSeq" id="WP_133753506.1">
    <property type="nucleotide sequence ID" value="NZ_SOAW01000001.1"/>
</dbReference>
<organism evidence="2 3">
    <name type="scientific">Naumannella halotolerans</name>
    <dbReference type="NCBI Taxonomy" id="993414"/>
    <lineage>
        <taxon>Bacteria</taxon>
        <taxon>Bacillati</taxon>
        <taxon>Actinomycetota</taxon>
        <taxon>Actinomycetes</taxon>
        <taxon>Propionibacteriales</taxon>
        <taxon>Propionibacteriaceae</taxon>
        <taxon>Naumannella</taxon>
    </lineage>
</organism>
<sequence length="103" mass="10621">MELMIWVLAACAVGYLIKLSGYLIPARWLDRPAVTRLAAATTIGLLASLVVVNTFADGQSLSFDARALALGAAVVALLLRAPFIIVVIAGTVAAAVGRLIGMA</sequence>
<reference evidence="2 3" key="1">
    <citation type="submission" date="2019-03" db="EMBL/GenBank/DDBJ databases">
        <title>Genomic Encyclopedia of Archaeal and Bacterial Type Strains, Phase II (KMG-II): from individual species to whole genera.</title>
        <authorList>
            <person name="Goeker M."/>
        </authorList>
    </citation>
    <scope>NUCLEOTIDE SEQUENCE [LARGE SCALE GENOMIC DNA]</scope>
    <source>
        <strain evidence="2 3">DSM 24323</strain>
    </source>
</reference>
<feature type="transmembrane region" description="Helical" evidence="1">
    <location>
        <begin position="6"/>
        <end position="25"/>
    </location>
</feature>
<name>A0A4R7J6Q0_9ACTN</name>
<keyword evidence="3" id="KW-1185">Reference proteome</keyword>
<keyword evidence="1" id="KW-1133">Transmembrane helix</keyword>
<evidence type="ECO:0000256" key="1">
    <source>
        <dbReference type="SAM" id="Phobius"/>
    </source>
</evidence>
<evidence type="ECO:0000313" key="3">
    <source>
        <dbReference type="Proteomes" id="UP000295371"/>
    </source>
</evidence>
<dbReference type="OrthoDB" id="3733498at2"/>
<keyword evidence="1" id="KW-0472">Membrane</keyword>
<accession>A0A4R7J6Q0</accession>
<dbReference type="Pfam" id="PF05437">
    <property type="entry name" value="AzlD"/>
    <property type="match status" value="1"/>
</dbReference>